<feature type="region of interest" description="Disordered" evidence="1">
    <location>
        <begin position="1"/>
        <end position="26"/>
    </location>
</feature>
<dbReference type="RefSeq" id="WP_132101279.1">
    <property type="nucleotide sequence ID" value="NZ_SMLB01000002.1"/>
</dbReference>
<comment type="caution">
    <text evidence="2">The sequence shown here is derived from an EMBL/GenBank/DDBJ whole genome shotgun (WGS) entry which is preliminary data.</text>
</comment>
<dbReference type="Proteomes" id="UP000295217">
    <property type="component" value="Unassembled WGS sequence"/>
</dbReference>
<evidence type="ECO:0000256" key="1">
    <source>
        <dbReference type="SAM" id="MobiDB-lite"/>
    </source>
</evidence>
<sequence>MRATWSPSHPSAPLRRVQGSPRRRGRRYQRLVTVATTGTAPLHQLLGSDSLGFADARVESLEAGIESARALAVTTDIPQS</sequence>
<evidence type="ECO:0000313" key="3">
    <source>
        <dbReference type="Proteomes" id="UP000295217"/>
    </source>
</evidence>
<dbReference type="AlphaFoldDB" id="A0A4R5AIU9"/>
<keyword evidence="3" id="KW-1185">Reference proteome</keyword>
<accession>A0A4R5AIU9</accession>
<organism evidence="2 3">
    <name type="scientific">Jiangella aurantiaca</name>
    <dbReference type="NCBI Taxonomy" id="2530373"/>
    <lineage>
        <taxon>Bacteria</taxon>
        <taxon>Bacillati</taxon>
        <taxon>Actinomycetota</taxon>
        <taxon>Actinomycetes</taxon>
        <taxon>Jiangellales</taxon>
        <taxon>Jiangellaceae</taxon>
        <taxon>Jiangella</taxon>
    </lineage>
</organism>
<proteinExistence type="predicted"/>
<protein>
    <submittedName>
        <fullName evidence="2">Uncharacterized protein</fullName>
    </submittedName>
</protein>
<evidence type="ECO:0000313" key="2">
    <source>
        <dbReference type="EMBL" id="TDD72563.1"/>
    </source>
</evidence>
<name>A0A4R5AIU9_9ACTN</name>
<reference evidence="2 3" key="1">
    <citation type="submission" date="2019-02" db="EMBL/GenBank/DDBJ databases">
        <title>Draft genome sequences of novel Actinobacteria.</title>
        <authorList>
            <person name="Sahin N."/>
            <person name="Ay H."/>
            <person name="Saygin H."/>
        </authorList>
    </citation>
    <scope>NUCLEOTIDE SEQUENCE [LARGE SCALE GENOMIC DNA]</scope>
    <source>
        <strain evidence="2 3">8K307</strain>
    </source>
</reference>
<dbReference type="EMBL" id="SMLB01000002">
    <property type="protein sequence ID" value="TDD72563.1"/>
    <property type="molecule type" value="Genomic_DNA"/>
</dbReference>
<gene>
    <name evidence="2" type="ORF">E1262_01480</name>
</gene>